<dbReference type="Gene3D" id="1.20.1250.20">
    <property type="entry name" value="MFS general substrate transporter like domains"/>
    <property type="match status" value="1"/>
</dbReference>
<dbReference type="AlphaFoldDB" id="A0A9D1KSE3"/>
<evidence type="ECO:0000256" key="4">
    <source>
        <dbReference type="ARBA" id="ARBA00022989"/>
    </source>
</evidence>
<dbReference type="InterPro" id="IPR011701">
    <property type="entry name" value="MFS"/>
</dbReference>
<evidence type="ECO:0008006" key="9">
    <source>
        <dbReference type="Google" id="ProtNLM"/>
    </source>
</evidence>
<organism evidence="7 8">
    <name type="scientific">Candidatus Merdimorpha stercoravium</name>
    <dbReference type="NCBI Taxonomy" id="2840863"/>
    <lineage>
        <taxon>Bacteria</taxon>
        <taxon>Pseudomonadati</taxon>
        <taxon>Bacteroidota</taxon>
        <taxon>Flavobacteriia</taxon>
        <taxon>Flavobacteriales</taxon>
        <taxon>Candidatus Merdimorpha</taxon>
    </lineage>
</organism>
<keyword evidence="4 6" id="KW-1133">Transmembrane helix</keyword>
<reference evidence="7" key="1">
    <citation type="submission" date="2020-10" db="EMBL/GenBank/DDBJ databases">
        <authorList>
            <person name="Gilroy R."/>
        </authorList>
    </citation>
    <scope>NUCLEOTIDE SEQUENCE</scope>
    <source>
        <strain evidence="7">1383</strain>
    </source>
</reference>
<feature type="transmembrane region" description="Helical" evidence="6">
    <location>
        <begin position="297"/>
        <end position="319"/>
    </location>
</feature>
<keyword evidence="5 6" id="KW-0472">Membrane</keyword>
<dbReference type="InterPro" id="IPR004752">
    <property type="entry name" value="AmpG_permease/AT-1"/>
</dbReference>
<dbReference type="GO" id="GO:0022857">
    <property type="term" value="F:transmembrane transporter activity"/>
    <property type="evidence" value="ECO:0007669"/>
    <property type="project" value="InterPro"/>
</dbReference>
<gene>
    <name evidence="7" type="ORF">IAC44_02585</name>
</gene>
<proteinExistence type="predicted"/>
<name>A0A9D1KSE3_9FLAO</name>
<reference evidence="7" key="2">
    <citation type="journal article" date="2021" name="PeerJ">
        <title>Extensive microbial diversity within the chicken gut microbiome revealed by metagenomics and culture.</title>
        <authorList>
            <person name="Gilroy R."/>
            <person name="Ravi A."/>
            <person name="Getino M."/>
            <person name="Pursley I."/>
            <person name="Horton D.L."/>
            <person name="Alikhan N.F."/>
            <person name="Baker D."/>
            <person name="Gharbi K."/>
            <person name="Hall N."/>
            <person name="Watson M."/>
            <person name="Adriaenssens E.M."/>
            <person name="Foster-Nyarko E."/>
            <person name="Jarju S."/>
            <person name="Secka A."/>
            <person name="Antonio M."/>
            <person name="Oren A."/>
            <person name="Chaudhuri R.R."/>
            <person name="La Ragione R."/>
            <person name="Hildebrand F."/>
            <person name="Pallen M.J."/>
        </authorList>
    </citation>
    <scope>NUCLEOTIDE SEQUENCE</scope>
    <source>
        <strain evidence="7">1383</strain>
    </source>
</reference>
<keyword evidence="2" id="KW-0813">Transport</keyword>
<feature type="transmembrane region" description="Helical" evidence="6">
    <location>
        <begin position="28"/>
        <end position="50"/>
    </location>
</feature>
<feature type="transmembrane region" description="Helical" evidence="6">
    <location>
        <begin position="116"/>
        <end position="137"/>
    </location>
</feature>
<feature type="transmembrane region" description="Helical" evidence="6">
    <location>
        <begin position="427"/>
        <end position="444"/>
    </location>
</feature>
<evidence type="ECO:0000256" key="2">
    <source>
        <dbReference type="ARBA" id="ARBA00022448"/>
    </source>
</evidence>
<protein>
    <recommendedName>
        <fullName evidence="9">MFS transporter</fullName>
    </recommendedName>
</protein>
<comment type="subcellular location">
    <subcellularLocation>
        <location evidence="1">Membrane</location>
        <topology evidence="1">Multi-pass membrane protein</topology>
    </subcellularLocation>
</comment>
<dbReference type="InterPro" id="IPR036259">
    <property type="entry name" value="MFS_trans_sf"/>
</dbReference>
<feature type="transmembrane region" description="Helical" evidence="6">
    <location>
        <begin position="397"/>
        <end position="415"/>
    </location>
</feature>
<evidence type="ECO:0000256" key="5">
    <source>
        <dbReference type="ARBA" id="ARBA00023136"/>
    </source>
</evidence>
<feature type="transmembrane region" description="Helical" evidence="6">
    <location>
        <begin position="357"/>
        <end position="376"/>
    </location>
</feature>
<dbReference type="Proteomes" id="UP000824161">
    <property type="component" value="Unassembled WGS sequence"/>
</dbReference>
<feature type="transmembrane region" description="Helical" evidence="6">
    <location>
        <begin position="326"/>
        <end position="345"/>
    </location>
</feature>
<keyword evidence="3 6" id="KW-0812">Transmembrane</keyword>
<evidence type="ECO:0000256" key="6">
    <source>
        <dbReference type="SAM" id="Phobius"/>
    </source>
</evidence>
<accession>A0A9D1KSE3</accession>
<dbReference type="EMBL" id="DVLY01000058">
    <property type="protein sequence ID" value="HIT97701.1"/>
    <property type="molecule type" value="Genomic_DNA"/>
</dbReference>
<feature type="transmembrane region" description="Helical" evidence="6">
    <location>
        <begin position="194"/>
        <end position="216"/>
    </location>
</feature>
<feature type="transmembrane region" description="Helical" evidence="6">
    <location>
        <begin position="56"/>
        <end position="74"/>
    </location>
</feature>
<dbReference type="SUPFAM" id="SSF103473">
    <property type="entry name" value="MFS general substrate transporter"/>
    <property type="match status" value="1"/>
</dbReference>
<evidence type="ECO:0000256" key="1">
    <source>
        <dbReference type="ARBA" id="ARBA00004141"/>
    </source>
</evidence>
<dbReference type="Pfam" id="PF07690">
    <property type="entry name" value="MFS_1"/>
    <property type="match status" value="1"/>
</dbReference>
<dbReference type="GO" id="GO:0016020">
    <property type="term" value="C:membrane"/>
    <property type="evidence" value="ECO:0007669"/>
    <property type="project" value="UniProtKB-SubCell"/>
</dbReference>
<feature type="transmembrane region" description="Helical" evidence="6">
    <location>
        <begin position="86"/>
        <end position="110"/>
    </location>
</feature>
<evidence type="ECO:0000313" key="7">
    <source>
        <dbReference type="EMBL" id="HIT97701.1"/>
    </source>
</evidence>
<feature type="transmembrane region" description="Helical" evidence="6">
    <location>
        <begin position="255"/>
        <end position="277"/>
    </location>
</feature>
<evidence type="ECO:0000313" key="8">
    <source>
        <dbReference type="Proteomes" id="UP000824161"/>
    </source>
</evidence>
<evidence type="ECO:0000256" key="3">
    <source>
        <dbReference type="ARBA" id="ARBA00022692"/>
    </source>
</evidence>
<dbReference type="PANTHER" id="PTHR12778">
    <property type="entry name" value="SOLUTE CARRIER FAMILY 33 ACETYL-COA TRANSPORTER -RELATED"/>
    <property type="match status" value="1"/>
</dbReference>
<dbReference type="PANTHER" id="PTHR12778:SF10">
    <property type="entry name" value="MAJOR FACILITATOR SUPERFAMILY DOMAIN-CONTAINING PROTEIN 3"/>
    <property type="match status" value="1"/>
</dbReference>
<comment type="caution">
    <text evidence="7">The sequence shown here is derived from an EMBL/GenBank/DDBJ whole genome shotgun (WGS) entry which is preliminary data.</text>
</comment>
<sequence>MSQQAQPSATEAAVPVTKRKPWQWVPTAYFYQAIPNTVMQSLIVYFYIAMNVNPKVSGVAVSLLYLPWFIKPLWGPIVDILKTKKWWAMWMQIVVGIGFAATALLVPALGADSGKIFAYTLIPFILIALSAATYDVASDGMYMINLNPNQQSIWVGLRSTAFRVGWLLVDGGMLWLVGYVAGESAKPLSDEMLWAWQVTFYVLAAITFVTAAYNFWAFPQDPHRAAQEGVDVKTVGGIVREFGRSVVTFMQKPNIVWGILFLVLYRTGEAQLLQILPSFFTDPVENGGLEIPMEAQGLIKGTIGVITLIIGGIVGGFAIARKGLRFWLLPMILILNLPNIGYILLAMNPSIVHDLGTLGLTLVAVVVGLGYFGYGFSFTSYTMYMVYVSRGQFATSHYAICSGLMALSLIWPKAISGFTVTALGYEWFFWMVVILGTLPSVLLYRKLGVDKTFGKATKE</sequence>